<accession>F4S0V3</accession>
<feature type="region of interest" description="Disordered" evidence="1">
    <location>
        <begin position="1"/>
        <end position="137"/>
    </location>
</feature>
<gene>
    <name evidence="2" type="ORF">MELLADRAFT_110758</name>
</gene>
<proteinExistence type="predicted"/>
<protein>
    <submittedName>
        <fullName evidence="2">Uncharacterized protein</fullName>
    </submittedName>
</protein>
<dbReference type="Proteomes" id="UP000001072">
    <property type="component" value="Unassembled WGS sequence"/>
</dbReference>
<dbReference type="VEuPathDB" id="FungiDB:MELLADRAFT_110758"/>
<dbReference type="AlphaFoldDB" id="F4S0V3"/>
<reference evidence="3" key="1">
    <citation type="journal article" date="2011" name="Proc. Natl. Acad. Sci. U.S.A.">
        <title>Obligate biotrophy features unraveled by the genomic analysis of rust fungi.</title>
        <authorList>
            <person name="Duplessis S."/>
            <person name="Cuomo C.A."/>
            <person name="Lin Y.-C."/>
            <person name="Aerts A."/>
            <person name="Tisserant E."/>
            <person name="Veneault-Fourrey C."/>
            <person name="Joly D.L."/>
            <person name="Hacquard S."/>
            <person name="Amselem J."/>
            <person name="Cantarel B.L."/>
            <person name="Chiu R."/>
            <person name="Coutinho P.M."/>
            <person name="Feau N."/>
            <person name="Field M."/>
            <person name="Frey P."/>
            <person name="Gelhaye E."/>
            <person name="Goldberg J."/>
            <person name="Grabherr M.G."/>
            <person name="Kodira C.D."/>
            <person name="Kohler A."/>
            <person name="Kuees U."/>
            <person name="Lindquist E.A."/>
            <person name="Lucas S.M."/>
            <person name="Mago R."/>
            <person name="Mauceli E."/>
            <person name="Morin E."/>
            <person name="Murat C."/>
            <person name="Pangilinan J.L."/>
            <person name="Park R."/>
            <person name="Pearson M."/>
            <person name="Quesneville H."/>
            <person name="Rouhier N."/>
            <person name="Sakthikumar S."/>
            <person name="Salamov A.A."/>
            <person name="Schmutz J."/>
            <person name="Selles B."/>
            <person name="Shapiro H."/>
            <person name="Tanguay P."/>
            <person name="Tuskan G.A."/>
            <person name="Henrissat B."/>
            <person name="Van de Peer Y."/>
            <person name="Rouze P."/>
            <person name="Ellis J.G."/>
            <person name="Dodds P.N."/>
            <person name="Schein J.E."/>
            <person name="Zhong S."/>
            <person name="Hamelin R.C."/>
            <person name="Grigoriev I.V."/>
            <person name="Szabo L.J."/>
            <person name="Martin F."/>
        </authorList>
    </citation>
    <scope>NUCLEOTIDE SEQUENCE [LARGE SCALE GENOMIC DNA]</scope>
    <source>
        <strain evidence="3">98AG31 / pathotype 3-4-7</strain>
    </source>
</reference>
<dbReference type="KEGG" id="mlr:MELLADRAFT_110758"/>
<dbReference type="RefSeq" id="XP_007415001.1">
    <property type="nucleotide sequence ID" value="XM_007414939.1"/>
</dbReference>
<evidence type="ECO:0000313" key="3">
    <source>
        <dbReference type="Proteomes" id="UP000001072"/>
    </source>
</evidence>
<name>F4S0V3_MELLP</name>
<feature type="compositionally biased region" description="Low complexity" evidence="1">
    <location>
        <begin position="105"/>
        <end position="118"/>
    </location>
</feature>
<dbReference type="GeneID" id="18924183"/>
<keyword evidence="3" id="KW-1185">Reference proteome</keyword>
<evidence type="ECO:0000256" key="1">
    <source>
        <dbReference type="SAM" id="MobiDB-lite"/>
    </source>
</evidence>
<organism evidence="3">
    <name type="scientific">Melampsora larici-populina (strain 98AG31 / pathotype 3-4-7)</name>
    <name type="common">Poplar leaf rust fungus</name>
    <dbReference type="NCBI Taxonomy" id="747676"/>
    <lineage>
        <taxon>Eukaryota</taxon>
        <taxon>Fungi</taxon>
        <taxon>Dikarya</taxon>
        <taxon>Basidiomycota</taxon>
        <taxon>Pucciniomycotina</taxon>
        <taxon>Pucciniomycetes</taxon>
        <taxon>Pucciniales</taxon>
        <taxon>Melampsoraceae</taxon>
        <taxon>Melampsora</taxon>
    </lineage>
</organism>
<sequence>MPDANSDGGSTTDGHDNSMVLDNTGGNKPVFMTPRPKNSLPPPIATNRFSSPDAEELEAYQDLFKSQMAKDHPIPTPEDDLNAHYRNFIENDVDSPPPTPKCTQSASKSSNRAAKNDSTQTAAPPKPPARKREHLSLTMTSVCFNSGL</sequence>
<evidence type="ECO:0000313" key="2">
    <source>
        <dbReference type="EMBL" id="EGG01656.1"/>
    </source>
</evidence>
<dbReference type="InParanoid" id="F4S0V3"/>
<dbReference type="EMBL" id="GL883136">
    <property type="protein sequence ID" value="EGG01656.1"/>
    <property type="molecule type" value="Genomic_DNA"/>
</dbReference>
<dbReference type="HOGENOM" id="CLU_1886215_0_0_1"/>